<dbReference type="CDD" id="cd07149">
    <property type="entry name" value="ALDH_y4uC"/>
    <property type="match status" value="1"/>
</dbReference>
<evidence type="ECO:0000256" key="1">
    <source>
        <dbReference type="ARBA" id="ARBA00009986"/>
    </source>
</evidence>
<keyword evidence="2" id="KW-0560">Oxidoreductase</keyword>
<dbReference type="OrthoDB" id="9762913at2"/>
<dbReference type="EMBL" id="LFZW01000001">
    <property type="protein sequence ID" value="KMY52318.1"/>
    <property type="molecule type" value="Genomic_DNA"/>
</dbReference>
<dbReference type="InterPro" id="IPR015590">
    <property type="entry name" value="Aldehyde_DH_dom"/>
</dbReference>
<proteinExistence type="inferred from homology"/>
<evidence type="ECO:0000313" key="4">
    <source>
        <dbReference type="EMBL" id="KMY52318.1"/>
    </source>
</evidence>
<dbReference type="PANTHER" id="PTHR42991">
    <property type="entry name" value="ALDEHYDE DEHYDROGENASE"/>
    <property type="match status" value="1"/>
</dbReference>
<dbReference type="InterPro" id="IPR016162">
    <property type="entry name" value="Ald_DH_N"/>
</dbReference>
<comment type="caution">
    <text evidence="4">The sequence shown here is derived from an EMBL/GenBank/DDBJ whole genome shotgun (WGS) entry which is preliminary data.</text>
</comment>
<keyword evidence="5" id="KW-1185">Reference proteome</keyword>
<sequence>MIDKVTKKQLLINGAWIDAKEYSPLCSPYTGEVLAEIPMATEEETDQAIDAAQKAAKVMAKMPAHQRAKVLETLAQLLEKRREEAAQIISMESAKPITTAKGEVDRTIETYKFAAEEAKRIHGETLSMDAARGGENRLAYTVREPIGVIGAITPFNFPMNLVAHKVGPAIAAGNTIVLKPASQTPLSSLFIAELLQEAGLPKGALNVVTGGGRVVGDKLVTDSRVNMITFTGSPAVGIGISNKAGLKRVTLELGSNAAVIIDKGVDIDKIISRCVMGAFSNQGQVCISLQRIYAHEEIYDRFVEKFIEATKLLKVGDPLNPETDVSALISQNDVERTLNWIEEAKQDGAAIATGGIREGNILHPTVILDADSHLKVSCQEVFAPIVLINKIQTVEEAINLVNDSKYGLQAGIYTDNVHTALDAAENLQVGGVMINDIPTFRVDNMPYGGVKESGTGREGLKYAVEDMTEMKLIVWNRN</sequence>
<evidence type="ECO:0000256" key="2">
    <source>
        <dbReference type="ARBA" id="ARBA00023002"/>
    </source>
</evidence>
<accession>A0A0K9H080</accession>
<dbReference type="InterPro" id="IPR016163">
    <property type="entry name" value="Ald_DH_C"/>
</dbReference>
<reference evidence="5" key="1">
    <citation type="submission" date="2015-07" db="EMBL/GenBank/DDBJ databases">
        <title>Genome sequencing project for genomic taxonomy and phylogenomics of Bacillus-like bacteria.</title>
        <authorList>
            <person name="Liu B."/>
            <person name="Wang J."/>
            <person name="Zhu Y."/>
            <person name="Liu G."/>
            <person name="Chen Q."/>
            <person name="Chen Z."/>
            <person name="Lan J."/>
            <person name="Che J."/>
            <person name="Ge C."/>
            <person name="Shi H."/>
            <person name="Pan Z."/>
            <person name="Liu X."/>
        </authorList>
    </citation>
    <scope>NUCLEOTIDE SEQUENCE [LARGE SCALE GENOMIC DNA]</scope>
    <source>
        <strain evidence="5">FJAT-27997</strain>
    </source>
</reference>
<dbReference type="PATRIC" id="fig|1679170.3.peg.2586"/>
<dbReference type="Proteomes" id="UP000037146">
    <property type="component" value="Unassembled WGS sequence"/>
</dbReference>
<dbReference type="SUPFAM" id="SSF53720">
    <property type="entry name" value="ALDH-like"/>
    <property type="match status" value="1"/>
</dbReference>
<gene>
    <name evidence="4" type="ORF">AC625_11460</name>
</gene>
<dbReference type="InterPro" id="IPR016161">
    <property type="entry name" value="Ald_DH/histidinol_DH"/>
</dbReference>
<dbReference type="GO" id="GO:0008911">
    <property type="term" value="F:lactaldehyde dehydrogenase (NAD+) activity"/>
    <property type="evidence" value="ECO:0007669"/>
    <property type="project" value="TreeGrafter"/>
</dbReference>
<dbReference type="Pfam" id="PF00171">
    <property type="entry name" value="Aldedh"/>
    <property type="match status" value="1"/>
</dbReference>
<dbReference type="Gene3D" id="3.40.309.10">
    <property type="entry name" value="Aldehyde Dehydrogenase, Chain A, domain 2"/>
    <property type="match status" value="1"/>
</dbReference>
<dbReference type="FunFam" id="3.40.605.10:FF:000007">
    <property type="entry name" value="NAD/NADP-dependent betaine aldehyde dehydrogenase"/>
    <property type="match status" value="1"/>
</dbReference>
<evidence type="ECO:0000313" key="5">
    <source>
        <dbReference type="Proteomes" id="UP000037146"/>
    </source>
</evidence>
<feature type="domain" description="Aldehyde dehydrogenase" evidence="3">
    <location>
        <begin position="16"/>
        <end position="472"/>
    </location>
</feature>
<dbReference type="Gene3D" id="3.40.605.10">
    <property type="entry name" value="Aldehyde Dehydrogenase, Chain A, domain 1"/>
    <property type="match status" value="1"/>
</dbReference>
<comment type="similarity">
    <text evidence="1">Belongs to the aldehyde dehydrogenase family.</text>
</comment>
<evidence type="ECO:0000259" key="3">
    <source>
        <dbReference type="Pfam" id="PF00171"/>
    </source>
</evidence>
<dbReference type="STRING" id="1679170.AC625_11460"/>
<protein>
    <submittedName>
        <fullName evidence="4">Aldehyde dehydrogenase</fullName>
    </submittedName>
</protein>
<dbReference type="AlphaFoldDB" id="A0A0K9H080"/>
<name>A0A0K9H080_9BACI</name>
<dbReference type="PANTHER" id="PTHR42991:SF1">
    <property type="entry name" value="ALDEHYDE DEHYDROGENASE"/>
    <property type="match status" value="1"/>
</dbReference>
<dbReference type="InterPro" id="IPR051020">
    <property type="entry name" value="ALDH-related_metabolic_enz"/>
</dbReference>
<organism evidence="4 5">
    <name type="scientific">Peribacillus loiseleuriae</name>
    <dbReference type="NCBI Taxonomy" id="1679170"/>
    <lineage>
        <taxon>Bacteria</taxon>
        <taxon>Bacillati</taxon>
        <taxon>Bacillota</taxon>
        <taxon>Bacilli</taxon>
        <taxon>Bacillales</taxon>
        <taxon>Bacillaceae</taxon>
        <taxon>Peribacillus</taxon>
    </lineage>
</organism>